<dbReference type="AlphaFoldDB" id="A0A0H2SKH1"/>
<dbReference type="Proteomes" id="UP000053477">
    <property type="component" value="Unassembled WGS sequence"/>
</dbReference>
<proteinExistence type="predicted"/>
<dbReference type="STRING" id="27342.A0A0H2SKH1"/>
<protein>
    <submittedName>
        <fullName evidence="1">Uncharacterized protein</fullName>
    </submittedName>
</protein>
<evidence type="ECO:0000313" key="2">
    <source>
        <dbReference type="Proteomes" id="UP000053477"/>
    </source>
</evidence>
<evidence type="ECO:0000313" key="1">
    <source>
        <dbReference type="EMBL" id="KLO17571.1"/>
    </source>
</evidence>
<sequence>MPLIESHSSWSPAVLSSTSTIALDENLWFLCLILLTLWFSRYISRTSEVCFFGYEMGNISWRIAFSRKVQETSATMKLVLLPALSFLFYRAYGTSGLSEACLGGSCSFEVEESPTSLGGIIELSGSSSAISDITPTAGWQILNCTDSTNSQAIRLVCEDESKGCAHLFQNGAQDTVIRLPDDCGNSPFVRVADHWVPDDQSIPSELASKLRRRDGTIPQVHVLQIDDDFNRTSSLQGPINFNFRAQGDHHVAAASVGTQRKRQGITTGNASETQTVNTNNSPTFILFKDILSCNTEDEVITGELEALLDVDTSFTIEVFVLVSGTVMPLEIFAFQFDAPTSASITGSFSQFATLEGTVSGEPLPLLSVDFNSLTIPGLATINPSFSITATPSGVVQDQPNFQSRINFNIQIDNLEFTYPANFTPATVEVSRPNLRECRLIITNIAKNNLWITLTNSR</sequence>
<gene>
    <name evidence="1" type="ORF">SCHPADRAFT_160949</name>
</gene>
<keyword evidence="2" id="KW-1185">Reference proteome</keyword>
<reference evidence="1 2" key="1">
    <citation type="submission" date="2015-04" db="EMBL/GenBank/DDBJ databases">
        <title>Complete genome sequence of Schizopora paradoxa KUC8140, a cosmopolitan wood degrader in East Asia.</title>
        <authorList>
            <consortium name="DOE Joint Genome Institute"/>
            <person name="Min B."/>
            <person name="Park H."/>
            <person name="Jang Y."/>
            <person name="Kim J.-J."/>
            <person name="Kim K.H."/>
            <person name="Pangilinan J."/>
            <person name="Lipzen A."/>
            <person name="Riley R."/>
            <person name="Grigoriev I.V."/>
            <person name="Spatafora J.W."/>
            <person name="Choi I.-G."/>
        </authorList>
    </citation>
    <scope>NUCLEOTIDE SEQUENCE [LARGE SCALE GENOMIC DNA]</scope>
    <source>
        <strain evidence="1 2">KUC8140</strain>
    </source>
</reference>
<organism evidence="1 2">
    <name type="scientific">Schizopora paradoxa</name>
    <dbReference type="NCBI Taxonomy" id="27342"/>
    <lineage>
        <taxon>Eukaryota</taxon>
        <taxon>Fungi</taxon>
        <taxon>Dikarya</taxon>
        <taxon>Basidiomycota</taxon>
        <taxon>Agaricomycotina</taxon>
        <taxon>Agaricomycetes</taxon>
        <taxon>Hymenochaetales</taxon>
        <taxon>Schizoporaceae</taxon>
        <taxon>Schizopora</taxon>
    </lineage>
</organism>
<accession>A0A0H2SKH1</accession>
<dbReference type="InParanoid" id="A0A0H2SKH1"/>
<dbReference type="EMBL" id="KQ085903">
    <property type="protein sequence ID" value="KLO17571.1"/>
    <property type="molecule type" value="Genomic_DNA"/>
</dbReference>
<name>A0A0H2SKH1_9AGAM</name>
<dbReference type="OrthoDB" id="73875at2759"/>